<evidence type="ECO:0000313" key="4">
    <source>
        <dbReference type="Proteomes" id="UP001320148"/>
    </source>
</evidence>
<keyword evidence="1" id="KW-0812">Transmembrane</keyword>
<keyword evidence="1" id="KW-1133">Transmembrane helix</keyword>
<dbReference type="Gene3D" id="2.60.120.260">
    <property type="entry name" value="Galactose-binding domain-like"/>
    <property type="match status" value="1"/>
</dbReference>
<dbReference type="NCBIfam" id="NF037970">
    <property type="entry name" value="vanZ_1"/>
    <property type="match status" value="1"/>
</dbReference>
<feature type="transmembrane region" description="Helical" evidence="1">
    <location>
        <begin position="59"/>
        <end position="80"/>
    </location>
</feature>
<keyword evidence="1" id="KW-0472">Membrane</keyword>
<accession>A0ABN6F6H1</accession>
<evidence type="ECO:0000313" key="3">
    <source>
        <dbReference type="EMBL" id="BCS97097.1"/>
    </source>
</evidence>
<evidence type="ECO:0000259" key="2">
    <source>
        <dbReference type="Pfam" id="PF04892"/>
    </source>
</evidence>
<dbReference type="SUPFAM" id="SSF49785">
    <property type="entry name" value="Galactose-binding domain-like"/>
    <property type="match status" value="1"/>
</dbReference>
<evidence type="ECO:0000256" key="1">
    <source>
        <dbReference type="SAM" id="Phobius"/>
    </source>
</evidence>
<name>A0ABN6F6H1_9BACT</name>
<feature type="domain" description="VanZ-like" evidence="2">
    <location>
        <begin position="30"/>
        <end position="104"/>
    </location>
</feature>
<dbReference type="InterPro" id="IPR006976">
    <property type="entry name" value="VanZ-like"/>
</dbReference>
<dbReference type="Proteomes" id="UP001320148">
    <property type="component" value="Chromosome"/>
</dbReference>
<dbReference type="InterPro" id="IPR008979">
    <property type="entry name" value="Galactose-bd-like_sf"/>
</dbReference>
<keyword evidence="4" id="KW-1185">Reference proteome</keyword>
<protein>
    <recommendedName>
        <fullName evidence="2">VanZ-like domain-containing protein</fullName>
    </recommendedName>
</protein>
<organism evidence="3 4">
    <name type="scientific">Desulfoluna limicola</name>
    <dbReference type="NCBI Taxonomy" id="2810562"/>
    <lineage>
        <taxon>Bacteria</taxon>
        <taxon>Pseudomonadati</taxon>
        <taxon>Thermodesulfobacteriota</taxon>
        <taxon>Desulfobacteria</taxon>
        <taxon>Desulfobacterales</taxon>
        <taxon>Desulfolunaceae</taxon>
        <taxon>Desulfoluna</taxon>
    </lineage>
</organism>
<proteinExistence type="predicted"/>
<dbReference type="Pfam" id="PF04892">
    <property type="entry name" value="VanZ"/>
    <property type="match status" value="1"/>
</dbReference>
<feature type="transmembrane region" description="Helical" evidence="1">
    <location>
        <begin position="116"/>
        <end position="137"/>
    </location>
</feature>
<dbReference type="EMBL" id="AP024488">
    <property type="protein sequence ID" value="BCS97097.1"/>
    <property type="molecule type" value="Genomic_DNA"/>
</dbReference>
<sequence length="306" mass="34544">MCLSLLGGVFLFVGGPDSTSPRSFQRLWDSGHIVLFFLWASLLTLTIKQRPGVKRHRLVVSLVLFSICLGAGIELIQVMIGRTFSWGDVMRDVIGTLLAVAVFLRKTGEGRDVPLVMAWILIGVCLMVEFTAFARVASDEVLASLQFPVLSNFETPFEADRWGKNSLGRSRDVSKNGDHSLKVRLLTTPYSGVGLTYFPEDWRGFKWLTMGLYKQSPGELELHVRVHDAIHTRTGNRFRDRYNETFTVHQGWNDITVETNRIRKAPADREMDMKHIQGLGIFAMNLDDEEVIYIDDVALTGRAPVR</sequence>
<feature type="transmembrane region" description="Helical" evidence="1">
    <location>
        <begin position="31"/>
        <end position="47"/>
    </location>
</feature>
<gene>
    <name evidence="3" type="ORF">DSLASN_27290</name>
</gene>
<reference evidence="3 4" key="1">
    <citation type="submission" date="2021-02" db="EMBL/GenBank/DDBJ databases">
        <title>Complete genome of Desulfoluna sp. strain ASN36.</title>
        <authorList>
            <person name="Takahashi A."/>
            <person name="Kojima H."/>
            <person name="Fukui M."/>
        </authorList>
    </citation>
    <scope>NUCLEOTIDE SEQUENCE [LARGE SCALE GENOMIC DNA]</scope>
    <source>
        <strain evidence="3 4">ASN36</strain>
    </source>
</reference>